<protein>
    <submittedName>
        <fullName evidence="2">Similar to Q1INB3_ACIBL PilT protein-like</fullName>
    </submittedName>
</protein>
<feature type="transmembrane region" description="Helical" evidence="1">
    <location>
        <begin position="38"/>
        <end position="59"/>
    </location>
</feature>
<accession>A0A1J1LIE9</accession>
<keyword evidence="3" id="KW-1185">Reference proteome</keyword>
<evidence type="ECO:0000313" key="2">
    <source>
        <dbReference type="EMBL" id="CUR32267.1"/>
    </source>
</evidence>
<dbReference type="InterPro" id="IPR029060">
    <property type="entry name" value="PIN-like_dom_sf"/>
</dbReference>
<dbReference type="Proteomes" id="UP000184315">
    <property type="component" value="Unassembled WGS sequence"/>
</dbReference>
<dbReference type="AlphaFoldDB" id="A0A1J1LIE9"/>
<gene>
    <name evidence="2" type="ORF">PL9214430239</name>
</gene>
<keyword evidence="1" id="KW-0812">Transmembrane</keyword>
<organism evidence="2 3">
    <name type="scientific">Planktothrix tepida PCC 9214</name>
    <dbReference type="NCBI Taxonomy" id="671072"/>
    <lineage>
        <taxon>Bacteria</taxon>
        <taxon>Bacillati</taxon>
        <taxon>Cyanobacteriota</taxon>
        <taxon>Cyanophyceae</taxon>
        <taxon>Oscillatoriophycideae</taxon>
        <taxon>Oscillatoriales</taxon>
        <taxon>Microcoleaceae</taxon>
        <taxon>Planktothrix</taxon>
    </lineage>
</organism>
<dbReference type="STRING" id="671072.PL9214430239"/>
<keyword evidence="1" id="KW-1133">Transmembrane helix</keyword>
<dbReference type="OrthoDB" id="9798990at2"/>
<evidence type="ECO:0000313" key="3">
    <source>
        <dbReference type="Proteomes" id="UP000184315"/>
    </source>
</evidence>
<name>A0A1J1LIE9_9CYAN</name>
<dbReference type="EMBL" id="CZDF01000148">
    <property type="protein sequence ID" value="CUR32267.1"/>
    <property type="molecule type" value="Genomic_DNA"/>
</dbReference>
<reference evidence="3" key="1">
    <citation type="submission" date="2015-10" db="EMBL/GenBank/DDBJ databases">
        <authorList>
            <person name="Regsiter A."/>
            <person name="william w."/>
        </authorList>
    </citation>
    <scope>NUCLEOTIDE SEQUENCE [LARGE SCALE GENOMIC DNA]</scope>
</reference>
<dbReference type="RefSeq" id="WP_072719009.1">
    <property type="nucleotide sequence ID" value="NZ_LN889796.1"/>
</dbReference>
<dbReference type="SUPFAM" id="SSF88723">
    <property type="entry name" value="PIN domain-like"/>
    <property type="match status" value="1"/>
</dbReference>
<evidence type="ECO:0000256" key="1">
    <source>
        <dbReference type="SAM" id="Phobius"/>
    </source>
</evidence>
<proteinExistence type="predicted"/>
<sequence length="61" mass="6780">MLKAIADTHTIIWYIFADSRLSQTARSTIDNLAANGDWVGFSIITIVEIIYGSSVFSMLKI</sequence>
<keyword evidence="1" id="KW-0472">Membrane</keyword>